<dbReference type="InterPro" id="IPR016039">
    <property type="entry name" value="Thiolase-like"/>
</dbReference>
<evidence type="ECO:0000256" key="2">
    <source>
        <dbReference type="ARBA" id="ARBA00018769"/>
    </source>
</evidence>
<evidence type="ECO:0000313" key="16">
    <source>
        <dbReference type="EMBL" id="KAK8774424.1"/>
    </source>
</evidence>
<dbReference type="Pfam" id="PF00109">
    <property type="entry name" value="ketoacyl-synt"/>
    <property type="match status" value="1"/>
</dbReference>
<dbReference type="CDD" id="cd00833">
    <property type="entry name" value="PKS"/>
    <property type="match status" value="1"/>
</dbReference>
<evidence type="ECO:0000256" key="11">
    <source>
        <dbReference type="ARBA" id="ARBA00023098"/>
    </source>
</evidence>
<dbReference type="InterPro" id="IPR014031">
    <property type="entry name" value="Ketoacyl_synth_C"/>
</dbReference>
<sequence length="354" mass="38399">AALDKRPRPESKKAMQEEDIVITGFSAYFPQADHLVEFKKRLYAGVDMVTMDYLRWPPGHLGVPKRHGKIRDLSRFDAEFFSVHPKAAHSADPQMRMLLETTYEAIVDAGYDPATLRGRRVGVFVGASFSDTANSHRMDPTRANGHILLGASRALFPNRISYSFDFHGPSVTVDTACSSSMTAFNEALMALRSGHCEAAIVGGSNVTLDPVAFIKFDRLGLLSPDGKCAAFDIDGKGYVRSETVGAFFLQRASEARRVYAKVVNVKVNADGFKVEGITFPSGRLQAQLLREVYAEVNLDPTKVSYVEAHGTGTKAGDPQELGAINSVFCGPGRKEPLKIGSVKTNVGHAEAASG</sequence>
<evidence type="ECO:0000256" key="7">
    <source>
        <dbReference type="ARBA" id="ARBA00022832"/>
    </source>
</evidence>
<dbReference type="PROSITE" id="PS52004">
    <property type="entry name" value="KS3_2"/>
    <property type="match status" value="1"/>
</dbReference>
<keyword evidence="13" id="KW-0511">Multifunctional enzyme</keyword>
<evidence type="ECO:0000256" key="12">
    <source>
        <dbReference type="ARBA" id="ARBA00023160"/>
    </source>
</evidence>
<dbReference type="PANTHER" id="PTHR43775:SF7">
    <property type="entry name" value="FATTY ACID SYNTHASE"/>
    <property type="match status" value="1"/>
</dbReference>
<comment type="catalytic activity">
    <reaction evidence="14">
        <text>acetyl-CoA + n malonyl-CoA + 2n NADPH + 2n H(+) = a long-chain fatty acid + (n+1) CoA + n CO2 + 2n NADP(+).</text>
        <dbReference type="EC" id="2.3.1.85"/>
    </reaction>
</comment>
<evidence type="ECO:0000256" key="10">
    <source>
        <dbReference type="ARBA" id="ARBA00023027"/>
    </source>
</evidence>
<evidence type="ECO:0000256" key="4">
    <source>
        <dbReference type="ARBA" id="ARBA00022516"/>
    </source>
</evidence>
<evidence type="ECO:0000259" key="15">
    <source>
        <dbReference type="PROSITE" id="PS52004"/>
    </source>
</evidence>
<keyword evidence="3" id="KW-0596">Phosphopantetheine</keyword>
<reference evidence="16 17" key="1">
    <citation type="journal article" date="2023" name="Arcadia Sci">
        <title>De novo assembly of a long-read Amblyomma americanum tick genome.</title>
        <authorList>
            <person name="Chou S."/>
            <person name="Poskanzer K.E."/>
            <person name="Rollins M."/>
            <person name="Thuy-Boun P.S."/>
        </authorList>
    </citation>
    <scope>NUCLEOTIDE SEQUENCE [LARGE SCALE GENOMIC DNA]</scope>
    <source>
        <strain evidence="16">F_SG_1</strain>
        <tissue evidence="16">Salivary glands</tissue>
    </source>
</reference>
<dbReference type="GO" id="GO:0016787">
    <property type="term" value="F:hydrolase activity"/>
    <property type="evidence" value="ECO:0007669"/>
    <property type="project" value="UniProtKB-KW"/>
</dbReference>
<keyword evidence="10" id="KW-0520">NAD</keyword>
<dbReference type="EC" id="2.3.1.85" evidence="1"/>
<comment type="caution">
    <text evidence="16">The sequence shown here is derived from an EMBL/GenBank/DDBJ whole genome shotgun (WGS) entry which is preliminary data.</text>
</comment>
<dbReference type="InterPro" id="IPR014030">
    <property type="entry name" value="Ketoacyl_synth_N"/>
</dbReference>
<evidence type="ECO:0000256" key="3">
    <source>
        <dbReference type="ARBA" id="ARBA00022450"/>
    </source>
</evidence>
<dbReference type="PROSITE" id="PS00606">
    <property type="entry name" value="KS3_1"/>
    <property type="match status" value="1"/>
</dbReference>
<dbReference type="InterPro" id="IPR018201">
    <property type="entry name" value="Ketoacyl_synth_AS"/>
</dbReference>
<proteinExistence type="predicted"/>
<evidence type="ECO:0000313" key="17">
    <source>
        <dbReference type="Proteomes" id="UP001321473"/>
    </source>
</evidence>
<dbReference type="InterPro" id="IPR050091">
    <property type="entry name" value="PKS_NRPS_Biosynth_Enz"/>
</dbReference>
<dbReference type="AlphaFoldDB" id="A0AAQ4EIA7"/>
<dbReference type="SMART" id="SM00825">
    <property type="entry name" value="PKS_KS"/>
    <property type="match status" value="1"/>
</dbReference>
<keyword evidence="17" id="KW-1185">Reference proteome</keyword>
<dbReference type="EMBL" id="JARKHS020015416">
    <property type="protein sequence ID" value="KAK8774424.1"/>
    <property type="molecule type" value="Genomic_DNA"/>
</dbReference>
<name>A0AAQ4EIA7_AMBAM</name>
<evidence type="ECO:0000256" key="13">
    <source>
        <dbReference type="ARBA" id="ARBA00023268"/>
    </source>
</evidence>
<evidence type="ECO:0000256" key="5">
    <source>
        <dbReference type="ARBA" id="ARBA00022679"/>
    </source>
</evidence>
<dbReference type="Pfam" id="PF02801">
    <property type="entry name" value="Ketoacyl-synt_C"/>
    <property type="match status" value="1"/>
</dbReference>
<feature type="domain" description="Ketosynthase family 3 (KS3)" evidence="15">
    <location>
        <begin position="17"/>
        <end position="354"/>
    </location>
</feature>
<keyword evidence="12" id="KW-0275">Fatty acid biosynthesis</keyword>
<protein>
    <recommendedName>
        <fullName evidence="2">Fatty acid synthase</fullName>
        <ecNumber evidence="1">2.3.1.85</ecNumber>
    </recommendedName>
</protein>
<dbReference type="PANTHER" id="PTHR43775">
    <property type="entry name" value="FATTY ACID SYNTHASE"/>
    <property type="match status" value="1"/>
</dbReference>
<dbReference type="GO" id="GO:0016491">
    <property type="term" value="F:oxidoreductase activity"/>
    <property type="evidence" value="ECO:0007669"/>
    <property type="project" value="UniProtKB-KW"/>
</dbReference>
<dbReference type="GO" id="GO:0004315">
    <property type="term" value="F:3-oxoacyl-[acyl-carrier-protein] synthase activity"/>
    <property type="evidence" value="ECO:0007669"/>
    <property type="project" value="InterPro"/>
</dbReference>
<dbReference type="GO" id="GO:0004312">
    <property type="term" value="F:fatty acid synthase activity"/>
    <property type="evidence" value="ECO:0007669"/>
    <property type="project" value="UniProtKB-EC"/>
</dbReference>
<keyword evidence="5" id="KW-0808">Transferase</keyword>
<keyword evidence="6" id="KW-0378">Hydrolase</keyword>
<dbReference type="Proteomes" id="UP001321473">
    <property type="component" value="Unassembled WGS sequence"/>
</dbReference>
<dbReference type="Gene3D" id="3.40.47.10">
    <property type="match status" value="1"/>
</dbReference>
<evidence type="ECO:0000256" key="8">
    <source>
        <dbReference type="ARBA" id="ARBA00022857"/>
    </source>
</evidence>
<feature type="non-terminal residue" evidence="16">
    <location>
        <position position="1"/>
    </location>
</feature>
<evidence type="ECO:0000256" key="9">
    <source>
        <dbReference type="ARBA" id="ARBA00023002"/>
    </source>
</evidence>
<dbReference type="GO" id="GO:0006633">
    <property type="term" value="P:fatty acid biosynthetic process"/>
    <property type="evidence" value="ECO:0007669"/>
    <property type="project" value="UniProtKB-KW"/>
</dbReference>
<keyword evidence="4" id="KW-0444">Lipid biosynthesis</keyword>
<dbReference type="InterPro" id="IPR020841">
    <property type="entry name" value="PKS_Beta-ketoAc_synthase_dom"/>
</dbReference>
<organism evidence="16 17">
    <name type="scientific">Amblyomma americanum</name>
    <name type="common">Lone star tick</name>
    <dbReference type="NCBI Taxonomy" id="6943"/>
    <lineage>
        <taxon>Eukaryota</taxon>
        <taxon>Metazoa</taxon>
        <taxon>Ecdysozoa</taxon>
        <taxon>Arthropoda</taxon>
        <taxon>Chelicerata</taxon>
        <taxon>Arachnida</taxon>
        <taxon>Acari</taxon>
        <taxon>Parasitiformes</taxon>
        <taxon>Ixodida</taxon>
        <taxon>Ixodoidea</taxon>
        <taxon>Ixodidae</taxon>
        <taxon>Amblyomminae</taxon>
        <taxon>Amblyomma</taxon>
    </lineage>
</organism>
<keyword evidence="11" id="KW-0443">Lipid metabolism</keyword>
<accession>A0AAQ4EIA7</accession>
<keyword evidence="7" id="KW-0276">Fatty acid metabolism</keyword>
<keyword evidence="8" id="KW-0521">NADP</keyword>
<keyword evidence="9" id="KW-0560">Oxidoreductase</keyword>
<dbReference type="SUPFAM" id="SSF53901">
    <property type="entry name" value="Thiolase-like"/>
    <property type="match status" value="1"/>
</dbReference>
<evidence type="ECO:0000256" key="6">
    <source>
        <dbReference type="ARBA" id="ARBA00022801"/>
    </source>
</evidence>
<evidence type="ECO:0000256" key="1">
    <source>
        <dbReference type="ARBA" id="ARBA00012873"/>
    </source>
</evidence>
<gene>
    <name evidence="16" type="ORF">V5799_011043</name>
</gene>
<evidence type="ECO:0000256" key="14">
    <source>
        <dbReference type="ARBA" id="ARBA00044883"/>
    </source>
</evidence>